<keyword evidence="7" id="KW-0812">Transmembrane</keyword>
<evidence type="ECO:0000256" key="10">
    <source>
        <dbReference type="ARBA" id="ARBA00022989"/>
    </source>
</evidence>
<keyword evidence="10" id="KW-1133">Transmembrane helix</keyword>
<evidence type="ECO:0000256" key="7">
    <source>
        <dbReference type="ARBA" id="ARBA00022692"/>
    </source>
</evidence>
<reference evidence="16" key="1">
    <citation type="submission" date="2025-08" db="UniProtKB">
        <authorList>
            <consortium name="Ensembl"/>
        </authorList>
    </citation>
    <scope>IDENTIFICATION</scope>
</reference>
<evidence type="ECO:0000313" key="16">
    <source>
        <dbReference type="Ensembl" id="ENSEBUP00000002235.1"/>
    </source>
</evidence>
<comment type="catalytic activity">
    <reaction evidence="12">
        <text>a di-trans,poly-cis-dolichyl phosphate + UDP-alpha-D-glucose = a di-trans,poly-cis-dolichyl beta-D-glucosyl phosphate + UDP</text>
        <dbReference type="Rhea" id="RHEA:15401"/>
        <dbReference type="Rhea" id="RHEA-COMP:19498"/>
        <dbReference type="Rhea" id="RHEA-COMP:19502"/>
        <dbReference type="ChEBI" id="CHEBI:57525"/>
        <dbReference type="ChEBI" id="CHEBI:57683"/>
        <dbReference type="ChEBI" id="CHEBI:58223"/>
        <dbReference type="ChEBI" id="CHEBI:58885"/>
        <dbReference type="EC" id="2.4.1.117"/>
    </reaction>
    <physiologicalReaction direction="left-to-right" evidence="12">
        <dbReference type="Rhea" id="RHEA:15402"/>
    </physiologicalReaction>
</comment>
<evidence type="ECO:0000256" key="8">
    <source>
        <dbReference type="ARBA" id="ARBA00022824"/>
    </source>
</evidence>
<dbReference type="Gene3D" id="3.90.550.10">
    <property type="entry name" value="Spore Coat Polysaccharide Biosynthesis Protein SpsA, Chain A"/>
    <property type="match status" value="1"/>
</dbReference>
<dbReference type="GO" id="GO:0004581">
    <property type="term" value="F:dolichyl-phosphate beta-glucosyltransferase activity"/>
    <property type="evidence" value="ECO:0007669"/>
    <property type="project" value="UniProtKB-EC"/>
</dbReference>
<keyword evidence="5" id="KW-0328">Glycosyltransferase</keyword>
<dbReference type="GeneTree" id="ENSGT00940000153481"/>
<dbReference type="PANTHER" id="PTHR10859:SF91">
    <property type="entry name" value="DOLICHYL-PHOSPHATE BETA-GLUCOSYLTRANSFERASE"/>
    <property type="match status" value="1"/>
</dbReference>
<dbReference type="InterPro" id="IPR001173">
    <property type="entry name" value="Glyco_trans_2-like"/>
</dbReference>
<dbReference type="CDD" id="cd04188">
    <property type="entry name" value="DPG_synthase"/>
    <property type="match status" value="1"/>
</dbReference>
<comment type="subcellular location">
    <subcellularLocation>
        <location evidence="1">Endoplasmic reticulum membrane</location>
        <topology evidence="1">Single-pass membrane protein</topology>
    </subcellularLocation>
</comment>
<dbReference type="Ensembl" id="ENSEBUT00000002584.1">
    <property type="protein sequence ID" value="ENSEBUP00000002235.1"/>
    <property type="gene ID" value="ENSEBUG00000001748.1"/>
</dbReference>
<evidence type="ECO:0000256" key="3">
    <source>
        <dbReference type="ARBA" id="ARBA00006739"/>
    </source>
</evidence>
<evidence type="ECO:0000256" key="14">
    <source>
        <dbReference type="ARBA" id="ARBA00083115"/>
    </source>
</evidence>
<keyword evidence="17" id="KW-1185">Reference proteome</keyword>
<evidence type="ECO:0000256" key="13">
    <source>
        <dbReference type="ARBA" id="ARBA00070518"/>
    </source>
</evidence>
<comment type="similarity">
    <text evidence="3">Belongs to the glycosyltransferase 2 family.</text>
</comment>
<dbReference type="InterPro" id="IPR029044">
    <property type="entry name" value="Nucleotide-diphossugar_trans"/>
</dbReference>
<sequence>MDVGIEVVCCLFVVIALVVFVTAALVAHVTAEPRLGDAEPQVMFTDPRTGAQHQAPSLKDPSSRDLSVVIPAYNEENRLPPMLDEALKYLEARQRRHLSFTYEVLVVDDGSTDKTTEVALAYSSRLGFDRVRVMTLPRNRGKGYAVCRGMFASRGRHVLMADADGATRFADIEAVEEALKKLLGKDGELAIACGSRAHLEKESIAKRSYFRTLLMLGFHALVWALCVRGVRDTQCGFKLLSREAAWKTFSRLHVQRWAFDVEMLYIAQRLGIPVAEVAVTWTEIEGSKLVPFWSWLQMGRDLLFISLRYLTGAWSLELHHKEQ</sequence>
<evidence type="ECO:0000256" key="12">
    <source>
        <dbReference type="ARBA" id="ARBA00045097"/>
    </source>
</evidence>
<reference evidence="16" key="2">
    <citation type="submission" date="2025-09" db="UniProtKB">
        <authorList>
            <consortium name="Ensembl"/>
        </authorList>
    </citation>
    <scope>IDENTIFICATION</scope>
</reference>
<keyword evidence="9" id="KW-0735">Signal-anchor</keyword>
<evidence type="ECO:0000256" key="2">
    <source>
        <dbReference type="ARBA" id="ARBA00004922"/>
    </source>
</evidence>
<evidence type="ECO:0000259" key="15">
    <source>
        <dbReference type="Pfam" id="PF00535"/>
    </source>
</evidence>
<evidence type="ECO:0000256" key="9">
    <source>
        <dbReference type="ARBA" id="ARBA00022968"/>
    </source>
</evidence>
<evidence type="ECO:0000313" key="17">
    <source>
        <dbReference type="Proteomes" id="UP000694388"/>
    </source>
</evidence>
<protein>
    <recommendedName>
        <fullName evidence="13">Dolichyl-phosphate beta-glucosyltransferase</fullName>
        <ecNumber evidence="4">2.4.1.117</ecNumber>
    </recommendedName>
    <alternativeName>
        <fullName evidence="14">Asparagine-linked glycosylation protein 5 homolog</fullName>
    </alternativeName>
</protein>
<organism evidence="16 17">
    <name type="scientific">Eptatretus burgeri</name>
    <name type="common">Inshore hagfish</name>
    <dbReference type="NCBI Taxonomy" id="7764"/>
    <lineage>
        <taxon>Eukaryota</taxon>
        <taxon>Metazoa</taxon>
        <taxon>Chordata</taxon>
        <taxon>Craniata</taxon>
        <taxon>Vertebrata</taxon>
        <taxon>Cyclostomata</taxon>
        <taxon>Myxini</taxon>
        <taxon>Myxiniformes</taxon>
        <taxon>Myxinidae</taxon>
        <taxon>Eptatretinae</taxon>
        <taxon>Eptatretus</taxon>
    </lineage>
</organism>
<dbReference type="FunFam" id="3.90.550.10:FF:000068">
    <property type="entry name" value="ALG5, dolichyl-phosphate beta-glucosyltransferase"/>
    <property type="match status" value="1"/>
</dbReference>
<dbReference type="EC" id="2.4.1.117" evidence="4"/>
<dbReference type="GO" id="GO:0006487">
    <property type="term" value="P:protein N-linked glycosylation"/>
    <property type="evidence" value="ECO:0007669"/>
    <property type="project" value="TreeGrafter"/>
</dbReference>
<evidence type="ECO:0000256" key="4">
    <source>
        <dbReference type="ARBA" id="ARBA00012583"/>
    </source>
</evidence>
<dbReference type="AlphaFoldDB" id="A0A8C4N686"/>
<dbReference type="GO" id="GO:0005789">
    <property type="term" value="C:endoplasmic reticulum membrane"/>
    <property type="evidence" value="ECO:0007669"/>
    <property type="project" value="UniProtKB-SubCell"/>
</dbReference>
<feature type="domain" description="Glycosyltransferase 2-like" evidence="15">
    <location>
        <begin position="67"/>
        <end position="248"/>
    </location>
</feature>
<dbReference type="Pfam" id="PF00535">
    <property type="entry name" value="Glycos_transf_2"/>
    <property type="match status" value="1"/>
</dbReference>
<evidence type="ECO:0000256" key="5">
    <source>
        <dbReference type="ARBA" id="ARBA00022676"/>
    </source>
</evidence>
<keyword evidence="6" id="KW-0808">Transferase</keyword>
<comment type="pathway">
    <text evidence="2">Protein modification; protein glycosylation.</text>
</comment>
<accession>A0A8C4N686</accession>
<evidence type="ECO:0000256" key="6">
    <source>
        <dbReference type="ARBA" id="ARBA00022679"/>
    </source>
</evidence>
<dbReference type="PANTHER" id="PTHR10859">
    <property type="entry name" value="GLYCOSYL TRANSFERASE"/>
    <property type="match status" value="1"/>
</dbReference>
<keyword evidence="11" id="KW-0472">Membrane</keyword>
<dbReference type="SUPFAM" id="SSF53448">
    <property type="entry name" value="Nucleotide-diphospho-sugar transferases"/>
    <property type="match status" value="1"/>
</dbReference>
<keyword evidence="8" id="KW-0256">Endoplasmic reticulum</keyword>
<dbReference type="Proteomes" id="UP000694388">
    <property type="component" value="Unplaced"/>
</dbReference>
<evidence type="ECO:0000256" key="1">
    <source>
        <dbReference type="ARBA" id="ARBA00004389"/>
    </source>
</evidence>
<name>A0A8C4N686_EPTBU</name>
<evidence type="ECO:0000256" key="11">
    <source>
        <dbReference type="ARBA" id="ARBA00023136"/>
    </source>
</evidence>
<proteinExistence type="inferred from homology"/>
<dbReference type="InterPro" id="IPR035518">
    <property type="entry name" value="DPG_synthase"/>
</dbReference>